<dbReference type="AlphaFoldDB" id="A0A8I1ACF1"/>
<keyword evidence="3" id="KW-0482">Metalloprotease</keyword>
<dbReference type="GO" id="GO:0008237">
    <property type="term" value="F:metallopeptidase activity"/>
    <property type="evidence" value="ECO:0007669"/>
    <property type="project" value="UniProtKB-KW"/>
</dbReference>
<keyword evidence="1" id="KW-0472">Membrane</keyword>
<feature type="transmembrane region" description="Helical" evidence="1">
    <location>
        <begin position="96"/>
        <end position="113"/>
    </location>
</feature>
<dbReference type="GO" id="GO:0004175">
    <property type="term" value="F:endopeptidase activity"/>
    <property type="evidence" value="ECO:0007669"/>
    <property type="project" value="UniProtKB-ARBA"/>
</dbReference>
<gene>
    <name evidence="3" type="ORF">I8U20_08375</name>
</gene>
<keyword evidence="1" id="KW-0812">Transmembrane</keyword>
<accession>A0A8I1ACF1</accession>
<sequence>MKEHGSNDSSSTAKQVLSAFYITQFLLFAISAVALWWQGKSPEHLFSFHDIHMWVWGIGAGGLILAVDAVLMACVPESWMDDGGLNQLLFENRSRVHVLVIALIAAVSEEMFFRGVLQEWLGIWMTSVVFVLLHTRYLKKWLLMAVVFAISAGLGWLTEWFGNITPAVIAHGLVDFVSGLFIRHKAKSGRKLKT</sequence>
<evidence type="ECO:0000313" key="3">
    <source>
        <dbReference type="EMBL" id="MBH8595346.1"/>
    </source>
</evidence>
<dbReference type="Pfam" id="PF02517">
    <property type="entry name" value="Rce1-like"/>
    <property type="match status" value="1"/>
</dbReference>
<organism evidence="3 4">
    <name type="scientific">Thermoactinomyces intermedius</name>
    <dbReference type="NCBI Taxonomy" id="2024"/>
    <lineage>
        <taxon>Bacteria</taxon>
        <taxon>Bacillati</taxon>
        <taxon>Bacillota</taxon>
        <taxon>Bacilli</taxon>
        <taxon>Bacillales</taxon>
        <taxon>Thermoactinomycetaceae</taxon>
        <taxon>Thermoactinomyces</taxon>
    </lineage>
</organism>
<dbReference type="EMBL" id="JAECVW010000004">
    <property type="protein sequence ID" value="MBH8595346.1"/>
    <property type="molecule type" value="Genomic_DNA"/>
</dbReference>
<protein>
    <submittedName>
        <fullName evidence="3">CPBP family intramembrane metalloprotease</fullName>
    </submittedName>
</protein>
<name>A0A8I1ACF1_THEIN</name>
<feature type="transmembrane region" description="Helical" evidence="1">
    <location>
        <begin position="20"/>
        <end position="39"/>
    </location>
</feature>
<keyword evidence="3" id="KW-0645">Protease</keyword>
<evidence type="ECO:0000313" key="4">
    <source>
        <dbReference type="Proteomes" id="UP000633619"/>
    </source>
</evidence>
<evidence type="ECO:0000259" key="2">
    <source>
        <dbReference type="Pfam" id="PF02517"/>
    </source>
</evidence>
<evidence type="ECO:0000256" key="1">
    <source>
        <dbReference type="SAM" id="Phobius"/>
    </source>
</evidence>
<keyword evidence="3" id="KW-0378">Hydrolase</keyword>
<keyword evidence="1" id="KW-1133">Transmembrane helix</keyword>
<dbReference type="GO" id="GO:0080120">
    <property type="term" value="P:CAAX-box protein maturation"/>
    <property type="evidence" value="ECO:0007669"/>
    <property type="project" value="UniProtKB-ARBA"/>
</dbReference>
<proteinExistence type="predicted"/>
<comment type="caution">
    <text evidence="3">The sequence shown here is derived from an EMBL/GenBank/DDBJ whole genome shotgun (WGS) entry which is preliminary data.</text>
</comment>
<dbReference type="InterPro" id="IPR003675">
    <property type="entry name" value="Rce1/LyrA-like_dom"/>
</dbReference>
<feature type="transmembrane region" description="Helical" evidence="1">
    <location>
        <begin position="164"/>
        <end position="182"/>
    </location>
</feature>
<reference evidence="3 4" key="1">
    <citation type="submission" date="2020-12" db="EMBL/GenBank/DDBJ databases">
        <title>WGS of Thermoactinomyces spp.</title>
        <authorList>
            <person name="Cheng K."/>
        </authorList>
    </citation>
    <scope>NUCLEOTIDE SEQUENCE [LARGE SCALE GENOMIC DNA]</scope>
    <source>
        <strain evidence="4">CICC 10671\DSM 43846</strain>
    </source>
</reference>
<feature type="transmembrane region" description="Helical" evidence="1">
    <location>
        <begin position="51"/>
        <end position="75"/>
    </location>
</feature>
<feature type="transmembrane region" description="Helical" evidence="1">
    <location>
        <begin position="119"/>
        <end position="134"/>
    </location>
</feature>
<dbReference type="GO" id="GO:0006508">
    <property type="term" value="P:proteolysis"/>
    <property type="evidence" value="ECO:0007669"/>
    <property type="project" value="UniProtKB-KW"/>
</dbReference>
<keyword evidence="4" id="KW-1185">Reference proteome</keyword>
<dbReference type="Proteomes" id="UP000633619">
    <property type="component" value="Unassembled WGS sequence"/>
</dbReference>
<feature type="domain" description="CAAX prenyl protease 2/Lysostaphin resistance protein A-like" evidence="2">
    <location>
        <begin position="96"/>
        <end position="177"/>
    </location>
</feature>
<dbReference type="RefSeq" id="WP_181732042.1">
    <property type="nucleotide sequence ID" value="NZ_JACEIR010000005.1"/>
</dbReference>
<feature type="transmembrane region" description="Helical" evidence="1">
    <location>
        <begin position="141"/>
        <end position="158"/>
    </location>
</feature>